<dbReference type="GO" id="GO:0004674">
    <property type="term" value="F:protein serine/threonine kinase activity"/>
    <property type="evidence" value="ECO:0007669"/>
    <property type="project" value="TreeGrafter"/>
</dbReference>
<evidence type="ECO:0000313" key="2">
    <source>
        <dbReference type="EMBL" id="CAD8107706.1"/>
    </source>
</evidence>
<dbReference type="OrthoDB" id="292017at2759"/>
<dbReference type="GO" id="GO:0044773">
    <property type="term" value="P:mitotic DNA damage checkpoint signaling"/>
    <property type="evidence" value="ECO:0007669"/>
    <property type="project" value="TreeGrafter"/>
</dbReference>
<proteinExistence type="predicted"/>
<dbReference type="GO" id="GO:0005737">
    <property type="term" value="C:cytoplasm"/>
    <property type="evidence" value="ECO:0007669"/>
    <property type="project" value="TreeGrafter"/>
</dbReference>
<dbReference type="SMART" id="SM00220">
    <property type="entry name" value="S_TKc"/>
    <property type="match status" value="1"/>
</dbReference>
<reference evidence="2" key="1">
    <citation type="submission" date="2021-01" db="EMBL/GenBank/DDBJ databases">
        <authorList>
            <consortium name="Genoscope - CEA"/>
            <person name="William W."/>
        </authorList>
    </citation>
    <scope>NUCLEOTIDE SEQUENCE</scope>
</reference>
<dbReference type="PANTHER" id="PTHR44167:SF18">
    <property type="entry name" value="PROTEIN KINASE DOMAIN-CONTAINING PROTEIN"/>
    <property type="match status" value="1"/>
</dbReference>
<dbReference type="GO" id="GO:0005634">
    <property type="term" value="C:nucleus"/>
    <property type="evidence" value="ECO:0007669"/>
    <property type="project" value="TreeGrafter"/>
</dbReference>
<dbReference type="GO" id="GO:0005524">
    <property type="term" value="F:ATP binding"/>
    <property type="evidence" value="ECO:0007669"/>
    <property type="project" value="InterPro"/>
</dbReference>
<gene>
    <name evidence="2" type="ORF">PSON_ATCC_30995.1.T0890149</name>
</gene>
<comment type="caution">
    <text evidence="2">The sequence shown here is derived from an EMBL/GenBank/DDBJ whole genome shotgun (WGS) entry which is preliminary data.</text>
</comment>
<keyword evidence="3" id="KW-1185">Reference proteome</keyword>
<dbReference type="AlphaFoldDB" id="A0A8S1PX24"/>
<dbReference type="PROSITE" id="PS50011">
    <property type="entry name" value="PROTEIN_KINASE_DOM"/>
    <property type="match status" value="1"/>
</dbReference>
<evidence type="ECO:0000313" key="3">
    <source>
        <dbReference type="Proteomes" id="UP000692954"/>
    </source>
</evidence>
<name>A0A8S1PX24_9CILI</name>
<evidence type="ECO:0000259" key="1">
    <source>
        <dbReference type="PROSITE" id="PS50011"/>
    </source>
</evidence>
<protein>
    <recommendedName>
        <fullName evidence="1">Protein kinase domain-containing protein</fullName>
    </recommendedName>
</protein>
<sequence>MLNSKYFPCKIGDQNFTIELTTSSLDLINKEQRITYKLSLKLIITWIFYGDKIIGFKIENLEVEGTTEDMVKLKMSLGCLVTFKGILKFYTFQQTIYLNENNTTKICQLISNRNFRIYACKCYKKCNRSIENIHDEINLILKLQEHRFIPMIYEVYESSSCVYLIMEHLYRHFDNDFTDEEIKIIVYNLLSSIKRLEKLFIAHKSISRSHIMFDEENQLKLIGFSNAVTQKTTNHEFELDIFKVGSLMYKFYKRSMQEDQDDFPEIPDFGNDLMKNLLENQSFYRFNIDSALQHQYFKSLNGDGIDKEILQMNPKFKDKIEETQYYQTKTYDNTLLSLTKQQQYFQIDLSTELQN</sequence>
<dbReference type="EMBL" id="CAJJDN010000089">
    <property type="protein sequence ID" value="CAD8107706.1"/>
    <property type="molecule type" value="Genomic_DNA"/>
</dbReference>
<organism evidence="2 3">
    <name type="scientific">Paramecium sonneborni</name>
    <dbReference type="NCBI Taxonomy" id="65129"/>
    <lineage>
        <taxon>Eukaryota</taxon>
        <taxon>Sar</taxon>
        <taxon>Alveolata</taxon>
        <taxon>Ciliophora</taxon>
        <taxon>Intramacronucleata</taxon>
        <taxon>Oligohymenophorea</taxon>
        <taxon>Peniculida</taxon>
        <taxon>Parameciidae</taxon>
        <taxon>Paramecium</taxon>
    </lineage>
</organism>
<dbReference type="Pfam" id="PF00069">
    <property type="entry name" value="Pkinase"/>
    <property type="match status" value="1"/>
</dbReference>
<dbReference type="Proteomes" id="UP000692954">
    <property type="component" value="Unassembled WGS sequence"/>
</dbReference>
<feature type="domain" description="Protein kinase" evidence="1">
    <location>
        <begin position="92"/>
        <end position="355"/>
    </location>
</feature>
<accession>A0A8S1PX24</accession>
<dbReference type="InterPro" id="IPR000719">
    <property type="entry name" value="Prot_kinase_dom"/>
</dbReference>
<dbReference type="PANTHER" id="PTHR44167">
    <property type="entry name" value="OVARIAN-SPECIFIC SERINE/THREONINE-PROTEIN KINASE LOK-RELATED"/>
    <property type="match status" value="1"/>
</dbReference>